<evidence type="ECO:0000256" key="1">
    <source>
        <dbReference type="ARBA" id="ARBA00004571"/>
    </source>
</evidence>
<dbReference type="PANTHER" id="PTHR34501">
    <property type="entry name" value="PROTEIN YDDL-RELATED"/>
    <property type="match status" value="1"/>
</dbReference>
<keyword evidence="10" id="KW-0998">Cell outer membrane</keyword>
<keyword evidence="5" id="KW-0812">Transmembrane</keyword>
<keyword evidence="9" id="KW-0472">Membrane</keyword>
<evidence type="ECO:0000256" key="9">
    <source>
        <dbReference type="ARBA" id="ARBA00023136"/>
    </source>
</evidence>
<dbReference type="GO" id="GO:0046930">
    <property type="term" value="C:pore complex"/>
    <property type="evidence" value="ECO:0007669"/>
    <property type="project" value="UniProtKB-KW"/>
</dbReference>
<feature type="chain" id="PRO_5019265117" evidence="11">
    <location>
        <begin position="20"/>
        <end position="374"/>
    </location>
</feature>
<keyword evidence="14" id="KW-1185">Reference proteome</keyword>
<dbReference type="RefSeq" id="WP_103524601.1">
    <property type="nucleotide sequence ID" value="NZ_JAIZDC010000006.1"/>
</dbReference>
<comment type="subunit">
    <text evidence="2">Homotrimer.</text>
</comment>
<evidence type="ECO:0000259" key="12">
    <source>
        <dbReference type="Pfam" id="PF13609"/>
    </source>
</evidence>
<feature type="signal peptide" evidence="11">
    <location>
        <begin position="1"/>
        <end position="19"/>
    </location>
</feature>
<dbReference type="Proteomes" id="UP000274139">
    <property type="component" value="Unassembled WGS sequence"/>
</dbReference>
<organism evidence="13 14">
    <name type="scientific">Aquitalea palustris</name>
    <dbReference type="NCBI Taxonomy" id="2480983"/>
    <lineage>
        <taxon>Bacteria</taxon>
        <taxon>Pseudomonadati</taxon>
        <taxon>Pseudomonadota</taxon>
        <taxon>Betaproteobacteria</taxon>
        <taxon>Neisseriales</taxon>
        <taxon>Chromobacteriaceae</taxon>
        <taxon>Aquitalea</taxon>
    </lineage>
</organism>
<comment type="caution">
    <text evidence="13">The sequence shown here is derived from an EMBL/GenBank/DDBJ whole genome shotgun (WGS) entry which is preliminary data.</text>
</comment>
<dbReference type="Gene3D" id="2.40.160.10">
    <property type="entry name" value="Porin"/>
    <property type="match status" value="1"/>
</dbReference>
<dbReference type="OrthoDB" id="5289162at2"/>
<keyword evidence="4" id="KW-1134">Transmembrane beta strand</keyword>
<dbReference type="GO" id="GO:0015288">
    <property type="term" value="F:porin activity"/>
    <property type="evidence" value="ECO:0007669"/>
    <property type="project" value="UniProtKB-KW"/>
</dbReference>
<dbReference type="InterPro" id="IPR001702">
    <property type="entry name" value="Porin_Gram-ve"/>
</dbReference>
<dbReference type="EMBL" id="RFAR01000038">
    <property type="protein sequence ID" value="RMC97982.1"/>
    <property type="molecule type" value="Genomic_DNA"/>
</dbReference>
<dbReference type="GO" id="GO:0034220">
    <property type="term" value="P:monoatomic ion transmembrane transport"/>
    <property type="evidence" value="ECO:0007669"/>
    <property type="project" value="InterPro"/>
</dbReference>
<dbReference type="PRINTS" id="PR00184">
    <property type="entry name" value="NEISSPPORIN"/>
</dbReference>
<evidence type="ECO:0000313" key="13">
    <source>
        <dbReference type="EMBL" id="RMC97982.1"/>
    </source>
</evidence>
<evidence type="ECO:0000313" key="14">
    <source>
        <dbReference type="Proteomes" id="UP000274139"/>
    </source>
</evidence>
<evidence type="ECO:0000256" key="8">
    <source>
        <dbReference type="ARBA" id="ARBA00023114"/>
    </source>
</evidence>
<dbReference type="PRINTS" id="PR00182">
    <property type="entry name" value="ECOLNEIPORIN"/>
</dbReference>
<dbReference type="PANTHER" id="PTHR34501:SF9">
    <property type="entry name" value="MAJOR OUTER MEMBRANE PROTEIN P.IA"/>
    <property type="match status" value="1"/>
</dbReference>
<dbReference type="AlphaFoldDB" id="A0A454JIR3"/>
<comment type="subcellular location">
    <subcellularLocation>
        <location evidence="1">Cell outer membrane</location>
        <topology evidence="1">Multi-pass membrane protein</topology>
    </subcellularLocation>
</comment>
<evidence type="ECO:0000256" key="11">
    <source>
        <dbReference type="SAM" id="SignalP"/>
    </source>
</evidence>
<dbReference type="InterPro" id="IPR002299">
    <property type="entry name" value="Porin_Neis"/>
</dbReference>
<evidence type="ECO:0000256" key="7">
    <source>
        <dbReference type="ARBA" id="ARBA00023065"/>
    </source>
</evidence>
<reference evidence="13 14" key="1">
    <citation type="submission" date="2018-10" db="EMBL/GenBank/DDBJ databases">
        <title>Draft genome sequence of Aquitalea MWU14-2217 isolated from a wild cranberry bog in Provincetown, Massachusetts.</title>
        <authorList>
            <person name="Ebadzadsahrai G."/>
            <person name="Soby S."/>
        </authorList>
    </citation>
    <scope>NUCLEOTIDE SEQUENCE [LARGE SCALE GENOMIC DNA]</scope>
    <source>
        <strain evidence="13 14">MWU14-2217</strain>
    </source>
</reference>
<feature type="domain" description="Porin" evidence="12">
    <location>
        <begin position="8"/>
        <end position="354"/>
    </location>
</feature>
<name>A0A454JIR3_9NEIS</name>
<evidence type="ECO:0000256" key="5">
    <source>
        <dbReference type="ARBA" id="ARBA00022692"/>
    </source>
</evidence>
<dbReference type="CDD" id="cd00342">
    <property type="entry name" value="gram_neg_porins"/>
    <property type="match status" value="1"/>
</dbReference>
<evidence type="ECO:0000256" key="4">
    <source>
        <dbReference type="ARBA" id="ARBA00022452"/>
    </source>
</evidence>
<accession>A0A454JIR3</accession>
<keyword evidence="3" id="KW-0813">Transport</keyword>
<dbReference type="GO" id="GO:0009279">
    <property type="term" value="C:cell outer membrane"/>
    <property type="evidence" value="ECO:0007669"/>
    <property type="project" value="UniProtKB-SubCell"/>
</dbReference>
<dbReference type="InterPro" id="IPR050298">
    <property type="entry name" value="Gram-neg_bact_OMP"/>
</dbReference>
<evidence type="ECO:0000256" key="2">
    <source>
        <dbReference type="ARBA" id="ARBA00011233"/>
    </source>
</evidence>
<dbReference type="InterPro" id="IPR033900">
    <property type="entry name" value="Gram_neg_porin_domain"/>
</dbReference>
<evidence type="ECO:0000256" key="3">
    <source>
        <dbReference type="ARBA" id="ARBA00022448"/>
    </source>
</evidence>
<protein>
    <submittedName>
        <fullName evidence="13">Porin</fullName>
    </submittedName>
</protein>
<sequence>MKIKLLALTMAALPLLAHADDGVTVYGKIAGNLSNVKSYSATTNNGQPFSSWRVDDNTSRIGFKGSENLGNGVTAIWQVENRIHVDGSGTDTFASRDSFVGLQSELGKIRLGRLSDYANLDMEYIDPGSYSSVAGQIYSTRLDGRINNAIRYDSPNLAGFSFTTTWGADEKRASDSSGNPTNNQVFNLGLSYEQAGYFAKFSYENKGDAQQVNSSAQTGAVKNWWRVEAGYISDPIYLALGFQSVNGYLGVSSGKFVDSPGVVYNVNVLNARLAASGLSASAAASSQEVKAREAVLTFGYNIGPWLPYVSLTKGYDLSVGGSDIDKTGYTQYVVGTIYTLSKQTKAYASYGRANWGGNGVASESALSLSLAKYF</sequence>
<evidence type="ECO:0000256" key="10">
    <source>
        <dbReference type="ARBA" id="ARBA00023237"/>
    </source>
</evidence>
<dbReference type="Pfam" id="PF13609">
    <property type="entry name" value="Porin_4"/>
    <property type="match status" value="1"/>
</dbReference>
<dbReference type="SUPFAM" id="SSF56935">
    <property type="entry name" value="Porins"/>
    <property type="match status" value="1"/>
</dbReference>
<gene>
    <name evidence="13" type="ORF">EAY64_09860</name>
</gene>
<keyword evidence="6 11" id="KW-0732">Signal</keyword>
<keyword evidence="7" id="KW-0406">Ion transport</keyword>
<dbReference type="InterPro" id="IPR023614">
    <property type="entry name" value="Porin_dom_sf"/>
</dbReference>
<proteinExistence type="predicted"/>
<keyword evidence="8" id="KW-0626">Porin</keyword>
<evidence type="ECO:0000256" key="6">
    <source>
        <dbReference type="ARBA" id="ARBA00022729"/>
    </source>
</evidence>